<accession>A0A9W8L4V7</accession>
<comment type="caution">
    <text evidence="1">The sequence shown here is derived from an EMBL/GenBank/DDBJ whole genome shotgun (WGS) entry which is preliminary data.</text>
</comment>
<dbReference type="Proteomes" id="UP001151516">
    <property type="component" value="Unassembled WGS sequence"/>
</dbReference>
<name>A0A9W8L4V7_9FUNG</name>
<dbReference type="AlphaFoldDB" id="A0A9W8L4V7"/>
<protein>
    <submittedName>
        <fullName evidence="1">Uncharacterized protein</fullName>
    </submittedName>
</protein>
<evidence type="ECO:0000313" key="1">
    <source>
        <dbReference type="EMBL" id="KAJ2688629.1"/>
    </source>
</evidence>
<organism evidence="1 2">
    <name type="scientific">Coemansia spiralis</name>
    <dbReference type="NCBI Taxonomy" id="417178"/>
    <lineage>
        <taxon>Eukaryota</taxon>
        <taxon>Fungi</taxon>
        <taxon>Fungi incertae sedis</taxon>
        <taxon>Zoopagomycota</taxon>
        <taxon>Kickxellomycotina</taxon>
        <taxon>Kickxellomycetes</taxon>
        <taxon>Kickxellales</taxon>
        <taxon>Kickxellaceae</taxon>
        <taxon>Coemansia</taxon>
    </lineage>
</organism>
<keyword evidence="2" id="KW-1185">Reference proteome</keyword>
<reference evidence="1" key="1">
    <citation type="submission" date="2022-07" db="EMBL/GenBank/DDBJ databases">
        <title>Phylogenomic reconstructions and comparative analyses of Kickxellomycotina fungi.</title>
        <authorList>
            <person name="Reynolds N.K."/>
            <person name="Stajich J.E."/>
            <person name="Barry K."/>
            <person name="Grigoriev I.V."/>
            <person name="Crous P."/>
            <person name="Smith M.E."/>
        </authorList>
    </citation>
    <scope>NUCLEOTIDE SEQUENCE</scope>
    <source>
        <strain evidence="1">CBS 109367</strain>
    </source>
</reference>
<evidence type="ECO:0000313" key="2">
    <source>
        <dbReference type="Proteomes" id="UP001151516"/>
    </source>
</evidence>
<gene>
    <name evidence="1" type="ORF">IWW39_002101</name>
</gene>
<dbReference type="EMBL" id="JANBTX010000042">
    <property type="protein sequence ID" value="KAJ2688629.1"/>
    <property type="molecule type" value="Genomic_DNA"/>
</dbReference>
<sequence>MARILFIGSDQWAASQSEITIKDVTVSIVQMNAWQSCQELIEAEGVKKVYYNFYNTFGQPLEVPKNRVFEDEEPHIIVCRTVPIEVEACETGNPRHYYVPLERHADKFAEKVTVNGKEVVDVFWIFEFLDLI</sequence>
<proteinExistence type="predicted"/>